<reference evidence="1 2" key="1">
    <citation type="submission" date="2017-07" db="EMBL/GenBank/DDBJ databases">
        <title>A draft genome sequence of Gluconacetobacter entanii LTH 4560.</title>
        <authorList>
            <person name="Skraban J."/>
            <person name="Cleenwerck I."/>
            <person name="Vandamme P."/>
            <person name="Trcek J."/>
        </authorList>
    </citation>
    <scope>NUCLEOTIDE SEQUENCE [LARGE SCALE GENOMIC DNA]</scope>
    <source>
        <strain evidence="1 2">LTH 4560</strain>
    </source>
</reference>
<dbReference type="SUPFAM" id="SSF52540">
    <property type="entry name" value="P-loop containing nucleoside triphosphate hydrolases"/>
    <property type="match status" value="1"/>
</dbReference>
<name>A0A318PW24_9PROT</name>
<dbReference type="OrthoDB" id="288532at2"/>
<dbReference type="AlphaFoldDB" id="A0A318PW24"/>
<gene>
    <name evidence="1" type="ORF">CFR72_10825</name>
</gene>
<evidence type="ECO:0008006" key="3">
    <source>
        <dbReference type="Google" id="ProtNLM"/>
    </source>
</evidence>
<proteinExistence type="predicted"/>
<organism evidence="1 2">
    <name type="scientific">Gluconacetobacter entanii</name>
    <dbReference type="NCBI Taxonomy" id="108528"/>
    <lineage>
        <taxon>Bacteria</taxon>
        <taxon>Pseudomonadati</taxon>
        <taxon>Pseudomonadota</taxon>
        <taxon>Alphaproteobacteria</taxon>
        <taxon>Acetobacterales</taxon>
        <taxon>Acetobacteraceae</taxon>
        <taxon>Gluconacetobacter</taxon>
    </lineage>
</organism>
<evidence type="ECO:0000313" key="1">
    <source>
        <dbReference type="EMBL" id="PYD62752.1"/>
    </source>
</evidence>
<dbReference type="InterPro" id="IPR027417">
    <property type="entry name" value="P-loop_NTPase"/>
</dbReference>
<accession>A0A318PW24</accession>
<dbReference type="Gene3D" id="3.40.50.300">
    <property type="entry name" value="P-loop containing nucleotide triphosphate hydrolases"/>
    <property type="match status" value="1"/>
</dbReference>
<comment type="caution">
    <text evidence="1">The sequence shown here is derived from an EMBL/GenBank/DDBJ whole genome shotgun (WGS) entry which is preliminary data.</text>
</comment>
<protein>
    <recommendedName>
        <fullName evidence="3">Sulfotransferase</fullName>
    </recommendedName>
</protein>
<sequence>MTRRMGFQLPSDFHEWAADHGLYIPHGRKRRARMQLIAQRGVLFIHVPKNAGTSIATALYGRPMLHETMHFFATTAPAALRRLPSVAIMRDPVARFVSSYCYARAGGGRHRQVVDTFRERYMNFRSVDDALDHVENARSVYDMDHIFRPQSWYVNDRSDRLLVDHLVPMQAVTNLHRILPAFRDVPIRHLNESTSQDVALTARQTARIHALYRQDAVLYERSVKEADRFR</sequence>
<dbReference type="Proteomes" id="UP000248301">
    <property type="component" value="Unassembled WGS sequence"/>
</dbReference>
<dbReference type="EMBL" id="NKUF01000024">
    <property type="protein sequence ID" value="PYD62752.1"/>
    <property type="molecule type" value="Genomic_DNA"/>
</dbReference>
<evidence type="ECO:0000313" key="2">
    <source>
        <dbReference type="Proteomes" id="UP000248301"/>
    </source>
</evidence>